<protein>
    <submittedName>
        <fullName evidence="1">Uncharacterized protein</fullName>
    </submittedName>
</protein>
<reference evidence="1" key="1">
    <citation type="submission" date="2021-02" db="EMBL/GenBank/DDBJ databases">
        <authorList>
            <consortium name="DOE Joint Genome Institute"/>
            <person name="Ahrendt S."/>
            <person name="Looney B.P."/>
            <person name="Miyauchi S."/>
            <person name="Morin E."/>
            <person name="Drula E."/>
            <person name="Courty P.E."/>
            <person name="Chicoki N."/>
            <person name="Fauchery L."/>
            <person name="Kohler A."/>
            <person name="Kuo A."/>
            <person name="Labutti K."/>
            <person name="Pangilinan J."/>
            <person name="Lipzen A."/>
            <person name="Riley R."/>
            <person name="Andreopoulos W."/>
            <person name="He G."/>
            <person name="Johnson J."/>
            <person name="Barry K.W."/>
            <person name="Grigoriev I.V."/>
            <person name="Nagy L."/>
            <person name="Hibbett D."/>
            <person name="Henrissat B."/>
            <person name="Matheny P.B."/>
            <person name="Labbe J."/>
            <person name="Martin F."/>
        </authorList>
    </citation>
    <scope>NUCLEOTIDE SEQUENCE</scope>
    <source>
        <strain evidence="1">FP105234-sp</strain>
    </source>
</reference>
<organism evidence="1 2">
    <name type="scientific">Auriscalpium vulgare</name>
    <dbReference type="NCBI Taxonomy" id="40419"/>
    <lineage>
        <taxon>Eukaryota</taxon>
        <taxon>Fungi</taxon>
        <taxon>Dikarya</taxon>
        <taxon>Basidiomycota</taxon>
        <taxon>Agaricomycotina</taxon>
        <taxon>Agaricomycetes</taxon>
        <taxon>Russulales</taxon>
        <taxon>Auriscalpiaceae</taxon>
        <taxon>Auriscalpium</taxon>
    </lineage>
</organism>
<sequence>MPRISGSDGARRPPMQCAGCEPGHIDLSPNLFQNFGTLGEGTVYGSWSFGGSAEPAKKPSPSPSTYPSSTPSPTPTPKPKPSSSSSSTAEKPTSSGPPSSIHSSATSTASATATASSSAVPTSSAVFDPSIATQGGEVDGADTGALYGLNLAIVQIGAMLDSAHGA</sequence>
<proteinExistence type="predicted"/>
<keyword evidence="2" id="KW-1185">Reference proteome</keyword>
<comment type="caution">
    <text evidence="1">The sequence shown here is derived from an EMBL/GenBank/DDBJ whole genome shotgun (WGS) entry which is preliminary data.</text>
</comment>
<dbReference type="Proteomes" id="UP000814033">
    <property type="component" value="Unassembled WGS sequence"/>
</dbReference>
<gene>
    <name evidence="1" type="ORF">FA95DRAFT_1566816</name>
</gene>
<dbReference type="EMBL" id="MU276243">
    <property type="protein sequence ID" value="KAI0039957.1"/>
    <property type="molecule type" value="Genomic_DNA"/>
</dbReference>
<name>A0ACB8R7U9_9AGAM</name>
<accession>A0ACB8R7U9</accession>
<evidence type="ECO:0000313" key="1">
    <source>
        <dbReference type="EMBL" id="KAI0039957.1"/>
    </source>
</evidence>
<reference evidence="1" key="2">
    <citation type="journal article" date="2022" name="New Phytol.">
        <title>Evolutionary transition to the ectomycorrhizal habit in the genomes of a hyperdiverse lineage of mushroom-forming fungi.</title>
        <authorList>
            <person name="Looney B."/>
            <person name="Miyauchi S."/>
            <person name="Morin E."/>
            <person name="Drula E."/>
            <person name="Courty P.E."/>
            <person name="Kohler A."/>
            <person name="Kuo A."/>
            <person name="LaButti K."/>
            <person name="Pangilinan J."/>
            <person name="Lipzen A."/>
            <person name="Riley R."/>
            <person name="Andreopoulos W."/>
            <person name="He G."/>
            <person name="Johnson J."/>
            <person name="Nolan M."/>
            <person name="Tritt A."/>
            <person name="Barry K.W."/>
            <person name="Grigoriev I.V."/>
            <person name="Nagy L.G."/>
            <person name="Hibbett D."/>
            <person name="Henrissat B."/>
            <person name="Matheny P.B."/>
            <person name="Labbe J."/>
            <person name="Martin F.M."/>
        </authorList>
    </citation>
    <scope>NUCLEOTIDE SEQUENCE</scope>
    <source>
        <strain evidence="1">FP105234-sp</strain>
    </source>
</reference>
<evidence type="ECO:0000313" key="2">
    <source>
        <dbReference type="Proteomes" id="UP000814033"/>
    </source>
</evidence>